<evidence type="ECO:0000259" key="6">
    <source>
        <dbReference type="PROSITE" id="PS51635"/>
    </source>
</evidence>
<dbReference type="AlphaFoldDB" id="A0A011PSA3"/>
<dbReference type="SUPFAM" id="SSF52151">
    <property type="entry name" value="FabD/lysophospholipase-like"/>
    <property type="match status" value="1"/>
</dbReference>
<dbReference type="InterPro" id="IPR002641">
    <property type="entry name" value="PNPLA_dom"/>
</dbReference>
<keyword evidence="5" id="KW-0472">Membrane</keyword>
<dbReference type="STRING" id="1454001.AW08_00447"/>
<dbReference type="Gene3D" id="3.40.1090.10">
    <property type="entry name" value="Cytosolic phospholipase A2 catalytic domain"/>
    <property type="match status" value="2"/>
</dbReference>
<protein>
    <submittedName>
        <fullName evidence="7">Patatin</fullName>
    </submittedName>
</protein>
<dbReference type="PATRIC" id="fig|1454001.3.peg.409"/>
<dbReference type="EMBL" id="JFAX01000002">
    <property type="protein sequence ID" value="EXI69239.1"/>
    <property type="molecule type" value="Genomic_DNA"/>
</dbReference>
<sequence>MNAATTHPLIGLALAGGGPVGGIYEVGAMAALAEALEGVDFTAFGIYVGVSSGAFIAAAVANGLGPDKLARMLVENDTDEVFDPEMLLRPAFGEYLRRALAVPVLFWSSLRQYLSDPWHLRPIEAFQSLSHAIPAGVFNSSGIDRLLRRLFSSGGRTNDFRQLKRRLYIVATDLDTGESVAFGSPEHAEVPISVAVQASAALPGLFPPVRIGERYFVDGALIKTLHASVALQAGAELLICINPLVPFDSRLAAQRPLHENPPHAPEHLVDGGLPVVLSQTFRAIIHSRMRTGMDRYRHEFKGRDVVLFEPTRDDVDMFFTNVFSYRGRSRLCEHAYQRTRSDLYRRRHELRPILARHGIELNLGVLKDHSRSLLPHKRRPDLATSAGALDASLADLERWLRTQGA</sequence>
<dbReference type="Proteomes" id="UP000020218">
    <property type="component" value="Unassembled WGS sequence"/>
</dbReference>
<keyword evidence="8" id="KW-1185">Reference proteome</keyword>
<feature type="active site" description="Proton acceptor" evidence="4">
    <location>
        <position position="218"/>
    </location>
</feature>
<feature type="transmembrane region" description="Helical" evidence="5">
    <location>
        <begin position="43"/>
        <end position="64"/>
    </location>
</feature>
<dbReference type="Pfam" id="PF01734">
    <property type="entry name" value="Patatin"/>
    <property type="match status" value="1"/>
</dbReference>
<dbReference type="PANTHER" id="PTHR14226">
    <property type="entry name" value="NEUROPATHY TARGET ESTERASE/SWISS CHEESE D.MELANOGASTER"/>
    <property type="match status" value="1"/>
</dbReference>
<gene>
    <name evidence="7" type="ORF">AW08_00447</name>
</gene>
<evidence type="ECO:0000313" key="7">
    <source>
        <dbReference type="EMBL" id="EXI69239.1"/>
    </source>
</evidence>
<comment type="caution">
    <text evidence="4">Lacks conserved residue(s) required for the propagation of feature annotation.</text>
</comment>
<feature type="domain" description="PNPLA" evidence="6">
    <location>
        <begin position="13"/>
        <end position="231"/>
    </location>
</feature>
<feature type="active site" description="Nucleophile" evidence="4">
    <location>
        <position position="51"/>
    </location>
</feature>
<keyword evidence="2 4" id="KW-0442">Lipid degradation</keyword>
<proteinExistence type="predicted"/>
<name>A0A011PSA3_9PROT</name>
<accession>A0A011PSA3</accession>
<dbReference type="GO" id="GO:0016042">
    <property type="term" value="P:lipid catabolic process"/>
    <property type="evidence" value="ECO:0007669"/>
    <property type="project" value="UniProtKB-UniRule"/>
</dbReference>
<reference evidence="7" key="1">
    <citation type="submission" date="2014-02" db="EMBL/GenBank/DDBJ databases">
        <title>Expanding our view of genomic diversity in Candidatus Accumulibacter clades.</title>
        <authorList>
            <person name="Skennerton C.T."/>
            <person name="Barr J.J."/>
            <person name="Slater F.R."/>
            <person name="Bond P.L."/>
            <person name="Tyson G.W."/>
        </authorList>
    </citation>
    <scope>NUCLEOTIDE SEQUENCE [LARGE SCALE GENOMIC DNA]</scope>
</reference>
<dbReference type="GO" id="GO:0016787">
    <property type="term" value="F:hydrolase activity"/>
    <property type="evidence" value="ECO:0007669"/>
    <property type="project" value="UniProtKB-UniRule"/>
</dbReference>
<evidence type="ECO:0000256" key="1">
    <source>
        <dbReference type="ARBA" id="ARBA00022801"/>
    </source>
</evidence>
<dbReference type="PANTHER" id="PTHR14226:SF57">
    <property type="entry name" value="BLR7027 PROTEIN"/>
    <property type="match status" value="1"/>
</dbReference>
<evidence type="ECO:0000313" key="8">
    <source>
        <dbReference type="Proteomes" id="UP000020218"/>
    </source>
</evidence>
<organism evidence="7 8">
    <name type="scientific">Candidatus Accumulibacter adjunctus</name>
    <dbReference type="NCBI Taxonomy" id="1454001"/>
    <lineage>
        <taxon>Bacteria</taxon>
        <taxon>Pseudomonadati</taxon>
        <taxon>Pseudomonadota</taxon>
        <taxon>Betaproteobacteria</taxon>
        <taxon>Candidatus Accumulibacter</taxon>
    </lineage>
</organism>
<feature type="short sequence motif" description="GXSXG" evidence="4">
    <location>
        <begin position="49"/>
        <end position="53"/>
    </location>
</feature>
<comment type="caution">
    <text evidence="7">The sequence shown here is derived from an EMBL/GenBank/DDBJ whole genome shotgun (WGS) entry which is preliminary data.</text>
</comment>
<feature type="short sequence motif" description="DGA/G" evidence="4">
    <location>
        <begin position="218"/>
        <end position="220"/>
    </location>
</feature>
<keyword evidence="3 4" id="KW-0443">Lipid metabolism</keyword>
<keyword evidence="5" id="KW-1133">Transmembrane helix</keyword>
<keyword evidence="5" id="KW-0812">Transmembrane</keyword>
<dbReference type="InterPro" id="IPR016035">
    <property type="entry name" value="Acyl_Trfase/lysoPLipase"/>
</dbReference>
<dbReference type="InterPro" id="IPR050301">
    <property type="entry name" value="NTE"/>
</dbReference>
<dbReference type="PROSITE" id="PS51635">
    <property type="entry name" value="PNPLA"/>
    <property type="match status" value="1"/>
</dbReference>
<evidence type="ECO:0000256" key="3">
    <source>
        <dbReference type="ARBA" id="ARBA00023098"/>
    </source>
</evidence>
<evidence type="ECO:0000256" key="2">
    <source>
        <dbReference type="ARBA" id="ARBA00022963"/>
    </source>
</evidence>
<keyword evidence="1 4" id="KW-0378">Hydrolase</keyword>
<evidence type="ECO:0000256" key="5">
    <source>
        <dbReference type="SAM" id="Phobius"/>
    </source>
</evidence>
<evidence type="ECO:0000256" key="4">
    <source>
        <dbReference type="PROSITE-ProRule" id="PRU01161"/>
    </source>
</evidence>